<accession>A0A2D0N8C3</accession>
<name>A0A2D0N8C3_FLAN2</name>
<proteinExistence type="predicted"/>
<dbReference type="EMBL" id="PDUD01000024">
    <property type="protein sequence ID" value="PHN04761.1"/>
    <property type="molecule type" value="Genomic_DNA"/>
</dbReference>
<protein>
    <submittedName>
        <fullName evidence="1">GNAT family N-acetyltransferase</fullName>
    </submittedName>
</protein>
<sequence>MAVYFGNPNGIEDIHQILGLQRVNLPTSISNEELEDQGFVTVRHTVELLSDMNAAEPQIIAKDGDQVVGYALVMLPAFAERVPVLVPMFELLDSLSFKDRILADCNYYVIGQVCVAKSHRGQGVFDGLYVQHHKQMSGRYDFVITEIATRNRRSLRAHARVGFKTIHQFTAPDGEAWDIVLWDWS</sequence>
<evidence type="ECO:0000313" key="2">
    <source>
        <dbReference type="Proteomes" id="UP000223913"/>
    </source>
</evidence>
<keyword evidence="1" id="KW-0808">Transferase</keyword>
<dbReference type="OrthoDB" id="5109343at2"/>
<reference evidence="1 2" key="1">
    <citation type="submission" date="2017-10" db="EMBL/GenBank/DDBJ databases">
        <title>The draft genome sequence of Lewinella nigricans NBRC 102662.</title>
        <authorList>
            <person name="Wang K."/>
        </authorList>
    </citation>
    <scope>NUCLEOTIDE SEQUENCE [LARGE SCALE GENOMIC DNA]</scope>
    <source>
        <strain evidence="1 2">NBRC 102662</strain>
    </source>
</reference>
<dbReference type="Proteomes" id="UP000223913">
    <property type="component" value="Unassembled WGS sequence"/>
</dbReference>
<comment type="caution">
    <text evidence="1">The sequence shown here is derived from an EMBL/GenBank/DDBJ whole genome shotgun (WGS) entry which is preliminary data.</text>
</comment>
<dbReference type="RefSeq" id="WP_099151820.1">
    <property type="nucleotide sequence ID" value="NZ_PDUD01000024.1"/>
</dbReference>
<dbReference type="Gene3D" id="3.40.630.30">
    <property type="match status" value="1"/>
</dbReference>
<evidence type="ECO:0000313" key="1">
    <source>
        <dbReference type="EMBL" id="PHN04761.1"/>
    </source>
</evidence>
<dbReference type="AlphaFoldDB" id="A0A2D0N8C3"/>
<dbReference type="SUPFAM" id="SSF55729">
    <property type="entry name" value="Acyl-CoA N-acyltransferases (Nat)"/>
    <property type="match status" value="1"/>
</dbReference>
<keyword evidence="2" id="KW-1185">Reference proteome</keyword>
<dbReference type="GO" id="GO:0016740">
    <property type="term" value="F:transferase activity"/>
    <property type="evidence" value="ECO:0007669"/>
    <property type="project" value="UniProtKB-KW"/>
</dbReference>
<organism evidence="1 2">
    <name type="scientific">Flavilitoribacter nigricans (strain ATCC 23147 / DSM 23189 / NBRC 102662 / NCIMB 1420 / SS-2)</name>
    <name type="common">Lewinella nigricans</name>
    <dbReference type="NCBI Taxonomy" id="1122177"/>
    <lineage>
        <taxon>Bacteria</taxon>
        <taxon>Pseudomonadati</taxon>
        <taxon>Bacteroidota</taxon>
        <taxon>Saprospiria</taxon>
        <taxon>Saprospirales</taxon>
        <taxon>Lewinellaceae</taxon>
        <taxon>Flavilitoribacter</taxon>
    </lineage>
</organism>
<gene>
    <name evidence="1" type="ORF">CRP01_19810</name>
</gene>
<dbReference type="InterPro" id="IPR016181">
    <property type="entry name" value="Acyl_CoA_acyltransferase"/>
</dbReference>